<dbReference type="Proteomes" id="UP000011648">
    <property type="component" value="Unassembled WGS sequence"/>
</dbReference>
<dbReference type="AlphaFoldDB" id="L9ZZH3"/>
<dbReference type="RefSeq" id="WP_006825873.1">
    <property type="nucleotide sequence ID" value="NZ_AOIL01000037.1"/>
</dbReference>
<name>L9ZZH3_9EURY</name>
<evidence type="ECO:0000313" key="2">
    <source>
        <dbReference type="EMBL" id="ELY91471.1"/>
    </source>
</evidence>
<protein>
    <submittedName>
        <fullName evidence="2">Uncharacterized protein</fullName>
    </submittedName>
</protein>
<dbReference type="EMBL" id="AOIL01000037">
    <property type="protein sequence ID" value="ELY91471.1"/>
    <property type="molecule type" value="Genomic_DNA"/>
</dbReference>
<proteinExistence type="predicted"/>
<evidence type="ECO:0000256" key="1">
    <source>
        <dbReference type="SAM" id="MobiDB-lite"/>
    </source>
</evidence>
<feature type="region of interest" description="Disordered" evidence="1">
    <location>
        <begin position="97"/>
        <end position="120"/>
    </location>
</feature>
<accession>L9ZZH3</accession>
<evidence type="ECO:0000313" key="3">
    <source>
        <dbReference type="Proteomes" id="UP000011648"/>
    </source>
</evidence>
<comment type="caution">
    <text evidence="2">The sequence shown here is derived from an EMBL/GenBank/DDBJ whole genome shotgun (WGS) entry which is preliminary data.</text>
</comment>
<dbReference type="OrthoDB" id="351272at2157"/>
<feature type="compositionally biased region" description="Polar residues" evidence="1">
    <location>
        <begin position="101"/>
        <end position="110"/>
    </location>
</feature>
<dbReference type="STRING" id="1230458.C484_10601"/>
<gene>
    <name evidence="2" type="ORF">C484_10601</name>
</gene>
<organism evidence="2 3">
    <name type="scientific">Natrialba taiwanensis DSM 12281</name>
    <dbReference type="NCBI Taxonomy" id="1230458"/>
    <lineage>
        <taxon>Archaea</taxon>
        <taxon>Methanobacteriati</taxon>
        <taxon>Methanobacteriota</taxon>
        <taxon>Stenosarchaea group</taxon>
        <taxon>Halobacteria</taxon>
        <taxon>Halobacteriales</taxon>
        <taxon>Natrialbaceae</taxon>
        <taxon>Natrialba</taxon>
    </lineage>
</organism>
<reference evidence="2 3" key="1">
    <citation type="journal article" date="2014" name="PLoS Genet.">
        <title>Phylogenetically driven sequencing of extremely halophilic archaea reveals strategies for static and dynamic osmo-response.</title>
        <authorList>
            <person name="Becker E.A."/>
            <person name="Seitzer P.M."/>
            <person name="Tritt A."/>
            <person name="Larsen D."/>
            <person name="Krusor M."/>
            <person name="Yao A.I."/>
            <person name="Wu D."/>
            <person name="Madern D."/>
            <person name="Eisen J.A."/>
            <person name="Darling A.E."/>
            <person name="Facciotti M.T."/>
        </authorList>
    </citation>
    <scope>NUCLEOTIDE SEQUENCE [LARGE SCALE GENOMIC DNA]</scope>
    <source>
        <strain evidence="2 3">DSM 12281</strain>
    </source>
</reference>
<keyword evidence="3" id="KW-1185">Reference proteome</keyword>
<sequence>MANDLAKIAGLNALKNAFDNMSEQVTPIDAYAVGSPIKYGPFLEEGTSRMPPYPWLQPAVDETVRDGKRIAKQASTTNELLRITALDIEANARARLEDTSTRPYPQTGTLAGSVETVPLE</sequence>